<comment type="similarity">
    <text evidence="1 2">Belongs to the UPF0102 family.</text>
</comment>
<dbReference type="Gene3D" id="3.40.1350.10">
    <property type="match status" value="1"/>
</dbReference>
<keyword evidence="4" id="KW-1185">Reference proteome</keyword>
<dbReference type="InterPro" id="IPR011856">
    <property type="entry name" value="tRNA_endonuc-like_dom_sf"/>
</dbReference>
<dbReference type="InterPro" id="IPR003509">
    <property type="entry name" value="UPF0102_YraN-like"/>
</dbReference>
<dbReference type="AlphaFoldDB" id="A0A5S9IKH9"/>
<dbReference type="SUPFAM" id="SSF52980">
    <property type="entry name" value="Restriction endonuclease-like"/>
    <property type="match status" value="1"/>
</dbReference>
<accession>A0A5S9IKH9</accession>
<dbReference type="KEGG" id="uam:UABAM_01895"/>
<dbReference type="RefSeq" id="WP_151967739.1">
    <property type="nucleotide sequence ID" value="NZ_AP019860.1"/>
</dbReference>
<dbReference type="HAMAP" id="MF_00048">
    <property type="entry name" value="UPF0102"/>
    <property type="match status" value="1"/>
</dbReference>
<protein>
    <recommendedName>
        <fullName evidence="2">UPF0102 protein UABAM_01895</fullName>
    </recommendedName>
</protein>
<sequence length="118" mass="13909">MNKSSSEKGKLAEKIAQNYLKAIGYAIVEQNHRNFFGEIDIIAYKNDTLTFIEVKSTYSENITALEKVTPQKCRRIFNIANLFIHQKKNMYKKFAFEIICVNVKTKKLNHFTREFFDF</sequence>
<reference evidence="3 4" key="1">
    <citation type="submission" date="2019-08" db="EMBL/GenBank/DDBJ databases">
        <title>Complete genome sequence of Candidatus Uab amorphum.</title>
        <authorList>
            <person name="Shiratori T."/>
            <person name="Suzuki S."/>
            <person name="Kakizawa Y."/>
            <person name="Ishida K."/>
        </authorList>
    </citation>
    <scope>NUCLEOTIDE SEQUENCE [LARGE SCALE GENOMIC DNA]</scope>
    <source>
        <strain evidence="3 4">SRT547</strain>
    </source>
</reference>
<dbReference type="Proteomes" id="UP000326354">
    <property type="component" value="Chromosome"/>
</dbReference>
<dbReference type="Pfam" id="PF02021">
    <property type="entry name" value="UPF0102"/>
    <property type="match status" value="1"/>
</dbReference>
<dbReference type="EMBL" id="AP019860">
    <property type="protein sequence ID" value="BBM83543.1"/>
    <property type="molecule type" value="Genomic_DNA"/>
</dbReference>
<evidence type="ECO:0000256" key="1">
    <source>
        <dbReference type="ARBA" id="ARBA00006738"/>
    </source>
</evidence>
<dbReference type="PANTHER" id="PTHR34039:SF1">
    <property type="entry name" value="UPF0102 PROTEIN YRAN"/>
    <property type="match status" value="1"/>
</dbReference>
<dbReference type="OrthoDB" id="9802516at2"/>
<name>A0A5S9IKH9_UABAM</name>
<evidence type="ECO:0000256" key="2">
    <source>
        <dbReference type="HAMAP-Rule" id="MF_00048"/>
    </source>
</evidence>
<gene>
    <name evidence="3" type="ORF">UABAM_01895</name>
</gene>
<dbReference type="InterPro" id="IPR011335">
    <property type="entry name" value="Restrct_endonuc-II-like"/>
</dbReference>
<evidence type="ECO:0000313" key="4">
    <source>
        <dbReference type="Proteomes" id="UP000326354"/>
    </source>
</evidence>
<dbReference type="PANTHER" id="PTHR34039">
    <property type="entry name" value="UPF0102 PROTEIN YRAN"/>
    <property type="match status" value="1"/>
</dbReference>
<evidence type="ECO:0000313" key="3">
    <source>
        <dbReference type="EMBL" id="BBM83543.1"/>
    </source>
</evidence>
<organism evidence="3 4">
    <name type="scientific">Uabimicrobium amorphum</name>
    <dbReference type="NCBI Taxonomy" id="2596890"/>
    <lineage>
        <taxon>Bacteria</taxon>
        <taxon>Pseudomonadati</taxon>
        <taxon>Planctomycetota</taxon>
        <taxon>Candidatus Uabimicrobiia</taxon>
        <taxon>Candidatus Uabimicrobiales</taxon>
        <taxon>Candidatus Uabimicrobiaceae</taxon>
        <taxon>Candidatus Uabimicrobium</taxon>
    </lineage>
</organism>
<proteinExistence type="inferred from homology"/>
<dbReference type="GO" id="GO:0003676">
    <property type="term" value="F:nucleic acid binding"/>
    <property type="evidence" value="ECO:0007669"/>
    <property type="project" value="InterPro"/>
</dbReference>